<evidence type="ECO:0000256" key="2">
    <source>
        <dbReference type="ARBA" id="ARBA00007358"/>
    </source>
</evidence>
<dbReference type="PROSITE" id="PS00060">
    <property type="entry name" value="ADH_IRON_2"/>
    <property type="match status" value="1"/>
</dbReference>
<dbReference type="Pfam" id="PF00465">
    <property type="entry name" value="Fe-ADH"/>
    <property type="match status" value="1"/>
</dbReference>
<comment type="similarity">
    <text evidence="2">Belongs to the iron-containing alcohol dehydrogenase family.</text>
</comment>
<dbReference type="InterPro" id="IPR039697">
    <property type="entry name" value="Alcohol_dehydrogenase_Fe"/>
</dbReference>
<dbReference type="CDD" id="cd08188">
    <property type="entry name" value="PDDH"/>
    <property type="match status" value="1"/>
</dbReference>
<evidence type="ECO:0000256" key="3">
    <source>
        <dbReference type="ARBA" id="ARBA00023002"/>
    </source>
</evidence>
<dbReference type="EMBL" id="JAOTIF010000047">
    <property type="protein sequence ID" value="MCU7552792.1"/>
    <property type="molecule type" value="Genomic_DNA"/>
</dbReference>
<evidence type="ECO:0000256" key="1">
    <source>
        <dbReference type="ARBA" id="ARBA00001962"/>
    </source>
</evidence>
<gene>
    <name evidence="7" type="ORF">OCK74_26980</name>
</gene>
<feature type="domain" description="Fe-containing alcohol dehydrogenase-like C-terminal" evidence="6">
    <location>
        <begin position="189"/>
        <end position="383"/>
    </location>
</feature>
<proteinExistence type="inferred from homology"/>
<dbReference type="InterPro" id="IPR018211">
    <property type="entry name" value="ADH_Fe_CS"/>
</dbReference>
<keyword evidence="8" id="KW-1185">Reference proteome</keyword>
<dbReference type="InterPro" id="IPR056798">
    <property type="entry name" value="ADH_Fe_C"/>
</dbReference>
<dbReference type="Gene3D" id="3.40.50.1970">
    <property type="match status" value="1"/>
</dbReference>
<sequence length="396" mass="42432">MENVRRIYWPAINLIGPGSVNEIGVEVEKLELKNLLVVTDKVLRSLDVVSKVTDVLEKYYIDYVVFDDVKPNPTTQNVEDGLAAFQDNNCDGILSIGGGSPQDAAKAIGILYTNGGDITEYEGIGKSANKSVPIIAVNTTAGTASEVTINYVITDEVRKIKMVMVDPNCLATVAVNDPELMLQKPAGLTAATGLDALTHAIEAYITKGAFRLSDTLALEAIKLIGESLETAVKDGKNLGARTKMAWASYIAGLSFSNCGLGIVHSMAHQLGSEYDLPHGVANAILLPFVEEFNAVVCPAKFKNIALALGKDVADLSDEEASVEAINAIKEMSVALNIPKLKDTSFNPEDIDKLAEQAMADVCTGGNPREVTVEEIKAIYRSAYNDIPVNEELLITT</sequence>
<dbReference type="GO" id="GO:0046872">
    <property type="term" value="F:metal ion binding"/>
    <property type="evidence" value="ECO:0007669"/>
    <property type="project" value="InterPro"/>
</dbReference>
<dbReference type="FunFam" id="1.20.1090.10:FF:000001">
    <property type="entry name" value="Aldehyde-alcohol dehydrogenase"/>
    <property type="match status" value="1"/>
</dbReference>
<dbReference type="FunFam" id="3.40.50.1970:FF:000003">
    <property type="entry name" value="Alcohol dehydrogenase, iron-containing"/>
    <property type="match status" value="1"/>
</dbReference>
<keyword evidence="3" id="KW-0560">Oxidoreductase</keyword>
<name>A0A9X2Y1E4_9BACT</name>
<dbReference type="SUPFAM" id="SSF56796">
    <property type="entry name" value="Dehydroquinate synthase-like"/>
    <property type="match status" value="1"/>
</dbReference>
<comment type="caution">
    <text evidence="7">The sequence shown here is derived from an EMBL/GenBank/DDBJ whole genome shotgun (WGS) entry which is preliminary data.</text>
</comment>
<evidence type="ECO:0000259" key="6">
    <source>
        <dbReference type="Pfam" id="PF25137"/>
    </source>
</evidence>
<dbReference type="PANTHER" id="PTHR11496:SF102">
    <property type="entry name" value="ALCOHOL DEHYDROGENASE 4"/>
    <property type="match status" value="1"/>
</dbReference>
<dbReference type="AlphaFoldDB" id="A0A9X2Y1E4"/>
<keyword evidence="4" id="KW-0520">NAD</keyword>
<organism evidence="7 8">
    <name type="scientific">Paraflavisolibacter caeni</name>
    <dbReference type="NCBI Taxonomy" id="2982496"/>
    <lineage>
        <taxon>Bacteria</taxon>
        <taxon>Pseudomonadati</taxon>
        <taxon>Bacteroidota</taxon>
        <taxon>Chitinophagia</taxon>
        <taxon>Chitinophagales</taxon>
        <taxon>Chitinophagaceae</taxon>
        <taxon>Paraflavisolibacter</taxon>
    </lineage>
</organism>
<dbReference type="Proteomes" id="UP001155483">
    <property type="component" value="Unassembled WGS sequence"/>
</dbReference>
<feature type="domain" description="Alcohol dehydrogenase iron-type/glycerol dehydrogenase GldA" evidence="5">
    <location>
        <begin position="13"/>
        <end position="178"/>
    </location>
</feature>
<dbReference type="PROSITE" id="PS00913">
    <property type="entry name" value="ADH_IRON_1"/>
    <property type="match status" value="1"/>
</dbReference>
<dbReference type="Pfam" id="PF25137">
    <property type="entry name" value="ADH_Fe_C"/>
    <property type="match status" value="1"/>
</dbReference>
<protein>
    <submittedName>
        <fullName evidence="7">Iron-containing alcohol dehydrogenase</fullName>
    </submittedName>
</protein>
<reference evidence="7" key="2">
    <citation type="submission" date="2023-04" db="EMBL/GenBank/DDBJ databases">
        <title>Paracnuella aquatica gen. nov., sp. nov., a member of the family Chitinophagaceae isolated from a hot spring.</title>
        <authorList>
            <person name="Wang C."/>
        </authorList>
    </citation>
    <scope>NUCLEOTIDE SEQUENCE</scope>
    <source>
        <strain evidence="7">LB-8</strain>
    </source>
</reference>
<dbReference type="RefSeq" id="WP_279300228.1">
    <property type="nucleotide sequence ID" value="NZ_JAOTIF010000047.1"/>
</dbReference>
<comment type="cofactor">
    <cofactor evidence="1">
        <name>Fe cation</name>
        <dbReference type="ChEBI" id="CHEBI:24875"/>
    </cofactor>
</comment>
<accession>A0A9X2Y1E4</accession>
<evidence type="ECO:0000256" key="4">
    <source>
        <dbReference type="ARBA" id="ARBA00023027"/>
    </source>
</evidence>
<reference evidence="7" key="1">
    <citation type="submission" date="2022-09" db="EMBL/GenBank/DDBJ databases">
        <authorList>
            <person name="Yuan C."/>
            <person name="Ke Z."/>
        </authorList>
    </citation>
    <scope>NUCLEOTIDE SEQUENCE</scope>
    <source>
        <strain evidence="7">LB-8</strain>
    </source>
</reference>
<evidence type="ECO:0000259" key="5">
    <source>
        <dbReference type="Pfam" id="PF00465"/>
    </source>
</evidence>
<evidence type="ECO:0000313" key="7">
    <source>
        <dbReference type="EMBL" id="MCU7552792.1"/>
    </source>
</evidence>
<dbReference type="InterPro" id="IPR001670">
    <property type="entry name" value="ADH_Fe/GldA"/>
</dbReference>
<dbReference type="PANTHER" id="PTHR11496">
    <property type="entry name" value="ALCOHOL DEHYDROGENASE"/>
    <property type="match status" value="1"/>
</dbReference>
<dbReference type="GO" id="GO:0004022">
    <property type="term" value="F:alcohol dehydrogenase (NAD+) activity"/>
    <property type="evidence" value="ECO:0007669"/>
    <property type="project" value="TreeGrafter"/>
</dbReference>
<dbReference type="Gene3D" id="1.20.1090.10">
    <property type="entry name" value="Dehydroquinate synthase-like - alpha domain"/>
    <property type="match status" value="1"/>
</dbReference>
<evidence type="ECO:0000313" key="8">
    <source>
        <dbReference type="Proteomes" id="UP001155483"/>
    </source>
</evidence>